<dbReference type="SUPFAM" id="SSF74788">
    <property type="entry name" value="Cullin repeat-like"/>
    <property type="match status" value="1"/>
</dbReference>
<dbReference type="AlphaFoldDB" id="A0A200PVF4"/>
<comment type="similarity">
    <text evidence="1 3">Belongs to the EXO70 family.</text>
</comment>
<comment type="caution">
    <text evidence="5">The sequence shown here is derived from an EMBL/GenBank/DDBJ whole genome shotgun (WGS) entry which is preliminary data.</text>
</comment>
<dbReference type="InParanoid" id="A0A200PVF4"/>
<keyword evidence="3" id="KW-0653">Protein transport</keyword>
<sequence length="646" mass="74497">MADYKSVISTVEGEQHVIFAALHIVRALGTHKNLEDDLKKILADLDIRLSAMTVTSEKKEGGLSDIKKWINSVEEKVISWVSDKSATLNCSLEEASKYLEVVDEVLKLTESLGSVSMNEDKKGTKLLCRAHSILHMSMARLEEEFSLILFQNRQFFQPEQSSFFICEDVTDEESITSVEGSFREDSRRNVSKEFIIDLVRPDVIPVLKCIANLMFASKYDQECSLAYIRIRKDALFEVLFILEVESMSIEEVLKKEWSSLDLMIKKWIQAIKIFVQVYLASEKQLCYEIFKDLGSVKSDCFTEISKSSVLQLLNFVEAISIGPQQPEKLFRILDMYEVLADLLPNVNALFSNDVGSFVMIEYHEVLKRLSKCVKRTFLKFENAIRWETSTKPFAQGGIHHLTKYVMNYINFLIEYGDTLNLLLEELDEEDHVTSFPNMNPIQEQNQVESSSDSVPPMAYHLQLITSFLESNLQSKAKLYKDISLQHFFLMNNIFYMVQKIKDSDLRIIFGDEWIRKNNAKFQKHAMDYERATWNSIVSLLKDEGICNPGSSSVSKTVLRDRFRSFNLAFEEVYKSQTGWLIQDLQLRDDLRISVSLKVIQAYRTFVGRHANQLEVGRQFGKCIKYSSDDLLNYLLDLFEGSPRSLH</sequence>
<dbReference type="Pfam" id="PF03081">
    <property type="entry name" value="Exo70_C"/>
    <property type="match status" value="1"/>
</dbReference>
<dbReference type="EMBL" id="MVGT01003963">
    <property type="protein sequence ID" value="OVA02155.1"/>
    <property type="molecule type" value="Genomic_DNA"/>
</dbReference>
<dbReference type="GO" id="GO:0006887">
    <property type="term" value="P:exocytosis"/>
    <property type="evidence" value="ECO:0007669"/>
    <property type="project" value="UniProtKB-KW"/>
</dbReference>
<dbReference type="FunCoup" id="A0A200PVF4">
    <property type="interactions" value="2914"/>
</dbReference>
<evidence type="ECO:0000256" key="3">
    <source>
        <dbReference type="RuleBase" id="RU365026"/>
    </source>
</evidence>
<dbReference type="InterPro" id="IPR004140">
    <property type="entry name" value="Exo70"/>
</dbReference>
<dbReference type="STRING" id="56857.A0A200PVF4"/>
<proteinExistence type="inferred from homology"/>
<dbReference type="OrthoDB" id="1922221at2759"/>
<keyword evidence="6" id="KW-1185">Reference proteome</keyword>
<evidence type="ECO:0000259" key="4">
    <source>
        <dbReference type="Pfam" id="PF03081"/>
    </source>
</evidence>
<gene>
    <name evidence="5" type="ORF">BVC80_8787g22</name>
</gene>
<evidence type="ECO:0000313" key="5">
    <source>
        <dbReference type="EMBL" id="OVA02155.1"/>
    </source>
</evidence>
<dbReference type="Gene3D" id="1.20.1280.170">
    <property type="entry name" value="Exocyst complex component Exo70"/>
    <property type="match status" value="1"/>
</dbReference>
<keyword evidence="3" id="KW-0268">Exocytosis</keyword>
<name>A0A200PVF4_MACCD</name>
<dbReference type="GO" id="GO:0000145">
    <property type="term" value="C:exocyst"/>
    <property type="evidence" value="ECO:0007669"/>
    <property type="project" value="InterPro"/>
</dbReference>
<dbReference type="OMA" id="QMYHIGE"/>
<dbReference type="PANTHER" id="PTHR12542">
    <property type="entry name" value="EXOCYST COMPLEX PROTEIN EXO70"/>
    <property type="match status" value="1"/>
</dbReference>
<dbReference type="GO" id="GO:0015031">
    <property type="term" value="P:protein transport"/>
    <property type="evidence" value="ECO:0007669"/>
    <property type="project" value="UniProtKB-KW"/>
</dbReference>
<evidence type="ECO:0000256" key="1">
    <source>
        <dbReference type="ARBA" id="ARBA00006756"/>
    </source>
</evidence>
<keyword evidence="2 3" id="KW-0813">Transport</keyword>
<dbReference type="GO" id="GO:0005546">
    <property type="term" value="F:phosphatidylinositol-4,5-bisphosphate binding"/>
    <property type="evidence" value="ECO:0007669"/>
    <property type="project" value="InterPro"/>
</dbReference>
<organism evidence="5 6">
    <name type="scientific">Macleaya cordata</name>
    <name type="common">Five-seeded plume-poppy</name>
    <name type="synonym">Bocconia cordata</name>
    <dbReference type="NCBI Taxonomy" id="56857"/>
    <lineage>
        <taxon>Eukaryota</taxon>
        <taxon>Viridiplantae</taxon>
        <taxon>Streptophyta</taxon>
        <taxon>Embryophyta</taxon>
        <taxon>Tracheophyta</taxon>
        <taxon>Spermatophyta</taxon>
        <taxon>Magnoliopsida</taxon>
        <taxon>Ranunculales</taxon>
        <taxon>Papaveraceae</taxon>
        <taxon>Papaveroideae</taxon>
        <taxon>Macleaya</taxon>
    </lineage>
</organism>
<evidence type="ECO:0000256" key="2">
    <source>
        <dbReference type="ARBA" id="ARBA00022448"/>
    </source>
</evidence>
<dbReference type="Pfam" id="PF20669">
    <property type="entry name" value="Exo70_N"/>
    <property type="match status" value="1"/>
</dbReference>
<accession>A0A200PVF4</accession>
<dbReference type="InterPro" id="IPR016159">
    <property type="entry name" value="Cullin_repeat-like_dom_sf"/>
</dbReference>
<evidence type="ECO:0000313" key="6">
    <source>
        <dbReference type="Proteomes" id="UP000195402"/>
    </source>
</evidence>
<feature type="domain" description="Exocyst complex subunit Exo70 C-terminal" evidence="4">
    <location>
        <begin position="265"/>
        <end position="636"/>
    </location>
</feature>
<reference evidence="5 6" key="1">
    <citation type="journal article" date="2017" name="Mol. Plant">
        <title>The Genome of Medicinal Plant Macleaya cordata Provides New Insights into Benzylisoquinoline Alkaloids Metabolism.</title>
        <authorList>
            <person name="Liu X."/>
            <person name="Liu Y."/>
            <person name="Huang P."/>
            <person name="Ma Y."/>
            <person name="Qing Z."/>
            <person name="Tang Q."/>
            <person name="Cao H."/>
            <person name="Cheng P."/>
            <person name="Zheng Y."/>
            <person name="Yuan Z."/>
            <person name="Zhou Y."/>
            <person name="Liu J."/>
            <person name="Tang Z."/>
            <person name="Zhuo Y."/>
            <person name="Zhang Y."/>
            <person name="Yu L."/>
            <person name="Huang J."/>
            <person name="Yang P."/>
            <person name="Peng Q."/>
            <person name="Zhang J."/>
            <person name="Jiang W."/>
            <person name="Zhang Z."/>
            <person name="Lin K."/>
            <person name="Ro D.K."/>
            <person name="Chen X."/>
            <person name="Xiong X."/>
            <person name="Shang Y."/>
            <person name="Huang S."/>
            <person name="Zeng J."/>
        </authorList>
    </citation>
    <scope>NUCLEOTIDE SEQUENCE [LARGE SCALE GENOMIC DNA]</scope>
    <source>
        <strain evidence="6">cv. BLH2017</strain>
        <tissue evidence="5">Root</tissue>
    </source>
</reference>
<protein>
    <recommendedName>
        <fullName evidence="3">Exocyst subunit Exo70 family protein</fullName>
    </recommendedName>
</protein>
<dbReference type="Proteomes" id="UP000195402">
    <property type="component" value="Unassembled WGS sequence"/>
</dbReference>
<dbReference type="InterPro" id="IPR046364">
    <property type="entry name" value="Exo70_C"/>
</dbReference>
<dbReference type="PANTHER" id="PTHR12542:SF49">
    <property type="entry name" value="EXOCYST SUBUNIT EXO70 FAMILY PROTEIN"/>
    <property type="match status" value="1"/>
</dbReference>
<comment type="function">
    <text evidence="3">Component of the exocyst complex.</text>
</comment>